<dbReference type="SUPFAM" id="SSF63829">
    <property type="entry name" value="Calcium-dependent phosphotriesterase"/>
    <property type="match status" value="3"/>
</dbReference>
<dbReference type="Pfam" id="PF07495">
    <property type="entry name" value="Y_Y_Y"/>
    <property type="match status" value="1"/>
</dbReference>
<dbReference type="SMART" id="SM00448">
    <property type="entry name" value="REC"/>
    <property type="match status" value="1"/>
</dbReference>
<evidence type="ECO:0000256" key="1">
    <source>
        <dbReference type="ARBA" id="ARBA00000085"/>
    </source>
</evidence>
<dbReference type="SUPFAM" id="SSF55874">
    <property type="entry name" value="ATPase domain of HSP90 chaperone/DNA topoisomerase II/histidine kinase"/>
    <property type="match status" value="1"/>
</dbReference>
<protein>
    <recommendedName>
        <fullName evidence="2">histidine kinase</fullName>
        <ecNumber evidence="2">2.7.13.3</ecNumber>
    </recommendedName>
</protein>
<keyword evidence="7" id="KW-0812">Transmembrane</keyword>
<dbReference type="InterPro" id="IPR003594">
    <property type="entry name" value="HATPase_dom"/>
</dbReference>
<evidence type="ECO:0000259" key="10">
    <source>
        <dbReference type="PROSITE" id="PS50110"/>
    </source>
</evidence>
<dbReference type="SUPFAM" id="SSF46689">
    <property type="entry name" value="Homeodomain-like"/>
    <property type="match status" value="1"/>
</dbReference>
<evidence type="ECO:0000313" key="12">
    <source>
        <dbReference type="Proteomes" id="UP000010321"/>
    </source>
</evidence>
<name>A0ABN0CKS9_9BACE</name>
<dbReference type="InterPro" id="IPR013783">
    <property type="entry name" value="Ig-like_fold"/>
</dbReference>
<feature type="domain" description="Histidine kinase" evidence="9">
    <location>
        <begin position="852"/>
        <end position="1064"/>
    </location>
</feature>
<dbReference type="Pfam" id="PF12833">
    <property type="entry name" value="HTH_18"/>
    <property type="match status" value="1"/>
</dbReference>
<dbReference type="CDD" id="cd17574">
    <property type="entry name" value="REC_OmpR"/>
    <property type="match status" value="1"/>
</dbReference>
<feature type="transmembrane region" description="Helical" evidence="7">
    <location>
        <begin position="798"/>
        <end position="820"/>
    </location>
</feature>
<evidence type="ECO:0000256" key="3">
    <source>
        <dbReference type="ARBA" id="ARBA00022553"/>
    </source>
</evidence>
<dbReference type="Gene3D" id="1.10.10.60">
    <property type="entry name" value="Homeodomain-like"/>
    <property type="match status" value="1"/>
</dbReference>
<proteinExistence type="predicted"/>
<keyword evidence="11" id="KW-0808">Transferase</keyword>
<evidence type="ECO:0000313" key="11">
    <source>
        <dbReference type="EMBL" id="EGF50093.1"/>
    </source>
</evidence>
<dbReference type="Gene3D" id="2.130.10.10">
    <property type="entry name" value="YVTN repeat-like/Quinoprotein amine dehydrogenase"/>
    <property type="match status" value="2"/>
</dbReference>
<dbReference type="InterPro" id="IPR011123">
    <property type="entry name" value="Y_Y_Y"/>
</dbReference>
<evidence type="ECO:0000256" key="2">
    <source>
        <dbReference type="ARBA" id="ARBA00012438"/>
    </source>
</evidence>
<dbReference type="InterPro" id="IPR036890">
    <property type="entry name" value="HATPase_C_sf"/>
</dbReference>
<feature type="domain" description="HTH araC/xylS-type" evidence="8">
    <location>
        <begin position="1261"/>
        <end position="1360"/>
    </location>
</feature>
<dbReference type="PROSITE" id="PS01124">
    <property type="entry name" value="HTH_ARAC_FAMILY_2"/>
    <property type="match status" value="1"/>
</dbReference>
<organism evidence="11 12">
    <name type="scientific">Bacteroides clarus YIT 12056</name>
    <dbReference type="NCBI Taxonomy" id="762984"/>
    <lineage>
        <taxon>Bacteria</taxon>
        <taxon>Pseudomonadati</taxon>
        <taxon>Bacteroidota</taxon>
        <taxon>Bacteroidia</taxon>
        <taxon>Bacteroidales</taxon>
        <taxon>Bacteroidaceae</taxon>
        <taxon>Bacteroides</taxon>
    </lineage>
</organism>
<dbReference type="GO" id="GO:0016301">
    <property type="term" value="F:kinase activity"/>
    <property type="evidence" value="ECO:0007669"/>
    <property type="project" value="UniProtKB-KW"/>
</dbReference>
<dbReference type="InterPro" id="IPR001789">
    <property type="entry name" value="Sig_transdc_resp-reg_receiver"/>
</dbReference>
<dbReference type="PROSITE" id="PS50110">
    <property type="entry name" value="RESPONSE_REGULATORY"/>
    <property type="match status" value="1"/>
</dbReference>
<evidence type="ECO:0000256" key="7">
    <source>
        <dbReference type="SAM" id="Phobius"/>
    </source>
</evidence>
<dbReference type="SMART" id="SM00388">
    <property type="entry name" value="HisKA"/>
    <property type="match status" value="1"/>
</dbReference>
<evidence type="ECO:0000256" key="5">
    <source>
        <dbReference type="ARBA" id="ARBA00023163"/>
    </source>
</evidence>
<dbReference type="InterPro" id="IPR015943">
    <property type="entry name" value="WD40/YVTN_repeat-like_dom_sf"/>
</dbReference>
<dbReference type="Proteomes" id="UP000010321">
    <property type="component" value="Unassembled WGS sequence"/>
</dbReference>
<dbReference type="SUPFAM" id="SSF52172">
    <property type="entry name" value="CheY-like"/>
    <property type="match status" value="1"/>
</dbReference>
<dbReference type="InterPro" id="IPR036097">
    <property type="entry name" value="HisK_dim/P_sf"/>
</dbReference>
<comment type="catalytic activity">
    <reaction evidence="1">
        <text>ATP + protein L-histidine = ADP + protein N-phospho-L-histidine.</text>
        <dbReference type="EC" id="2.7.13.3"/>
    </reaction>
</comment>
<sequence length="1363" mass="156339">MHHKFYGLIMSNLKKIVTILFFLCMAGVSYAYSEAWGQINFSYISIKDGLSQSTVFSIAQDKLGNMWFATYDGVNKYDGYAFTVYQHDENDPNSIANDIARIVMTDSKGRVWIGTRDGLSYYDEEKDKFQNFFYEKNGKHLQVNGIVELSPDRLLISTLEGLTMFDVSTSRFVNDIFSTAMHKTIASALYRHGDQIYIGTPSDGMYCYSVPQKKLEKLTYIPSSKQIQGILQQSPTRIWVATEGSGLLLINPKTREVKIYRHSPSNPQSISSNYIRSLALDSQNRLWIGTFNDLNIYHEGNDSFMSYSSNPVESGSLSQRSVRSIFMDSQGGMWLGTYFGGLNYYHPIRNRFKNIERIPFRNSLSDNVVSCIVEDRQKNLWIGTNDGGLNLYTPDTQQFVHYALQENQREDGFGSNNIKSVYVDEPRGLVYIGAHAGGLSILHRNSGRIENFNQRNSRLINENVYAILPDGENNFLLGTLSALVHFNPEKRSFTTVTQESDGTPMNLQKITTLFRDSQKRLWIGGEEGISVFKQHGTSIQKAAILPESTVTKAFTNYIYEAANGLIWVGTREGFYCFNEKEKRIKRYTTANGLPNNVVYGILEDSYGRLWMSTNRGISCFNPETEKFRNFTEADGLQSNQFNTSSCYRTSNGEMYFGGINGLTTFRPELLLDNPYTPPVVITKLQLFNKTVRPDDETGILSKNISDTKSITLKSWQTAFSLEFVVSNYISGQHNTFAYKLDGYDKEWYYLTDRRSVSYSNLPHGTYHFMVKAANNDGKWNTTPTILEIVILPVWYKTWWAILLFLSTSIGFITFVFRFFWLRKNMEAELEIERRDKEHREEINQMKMRFFINISHELRTPLTLILAPLQEVISKINDRWTRNQLEYIQRNANRLLHLVNQLMDYRRAELGVFELKIKKGNAYRLIRENFLYYDKLARHKEIHYAFHSELEDKEEYFDPNYLELIVNNLLSNAFKYTDNGKSITVTLKEENNCLILQVSDTGIGIPINKQGKVFERFYQIESQHIGSGIGLSLVQRLVDLHHGHIELESEEGKGSTFSVYLPQDLSVYKVSERADSNASKEEEQVYSTNSKDMYFIDTEKMESEAIETGDKKRGTILIVEDNQEIRHYLSSGLAGLFNTLEAGNGEEALEKLKDNEVDIIITDVMMPVMDGIKLCKNIKQNIRTCHIPVIILSAKTDIKDQLEGLQVGADDYISKPFAITVLTSKIQNMMRTRRHMLEKYAKSLEVEPEKITFNAMDEELLKRAVSIVEENIDNIEFSTDEFAQKMNMSRSNLHLKLKAITGESAIDFIRKIRFKKATELLKSGRYTVAEVSSMVGFNSSSYFATCFKKYVGCLPTEYIKKAKG</sequence>
<dbReference type="Pfam" id="PF00512">
    <property type="entry name" value="HisKA"/>
    <property type="match status" value="1"/>
</dbReference>
<dbReference type="Pfam" id="PF02518">
    <property type="entry name" value="HATPase_c"/>
    <property type="match status" value="1"/>
</dbReference>
<dbReference type="PRINTS" id="PR00344">
    <property type="entry name" value="BCTRLSENSOR"/>
</dbReference>
<evidence type="ECO:0000259" key="9">
    <source>
        <dbReference type="PROSITE" id="PS50109"/>
    </source>
</evidence>
<dbReference type="PANTHER" id="PTHR43547:SF2">
    <property type="entry name" value="HYBRID SIGNAL TRANSDUCTION HISTIDINE KINASE C"/>
    <property type="match status" value="1"/>
</dbReference>
<dbReference type="Gene3D" id="3.40.50.2300">
    <property type="match status" value="1"/>
</dbReference>
<feature type="domain" description="Response regulatory" evidence="10">
    <location>
        <begin position="1114"/>
        <end position="1229"/>
    </location>
</feature>
<dbReference type="SMART" id="SM00387">
    <property type="entry name" value="HATPase_c"/>
    <property type="match status" value="1"/>
</dbReference>
<dbReference type="Gene3D" id="3.30.565.10">
    <property type="entry name" value="Histidine kinase-like ATPase, C-terminal domain"/>
    <property type="match status" value="1"/>
</dbReference>
<dbReference type="InterPro" id="IPR018060">
    <property type="entry name" value="HTH_AraC"/>
</dbReference>
<keyword evidence="7" id="KW-0472">Membrane</keyword>
<gene>
    <name evidence="11" type="ORF">HMPREF9445_02673</name>
</gene>
<dbReference type="InterPro" id="IPR004358">
    <property type="entry name" value="Sig_transdc_His_kin-like_C"/>
</dbReference>
<keyword evidence="3 6" id="KW-0597">Phosphoprotein</keyword>
<evidence type="ECO:0000256" key="4">
    <source>
        <dbReference type="ARBA" id="ARBA00023015"/>
    </source>
</evidence>
<dbReference type="Pfam" id="PF07494">
    <property type="entry name" value="Reg_prop"/>
    <property type="match status" value="5"/>
</dbReference>
<dbReference type="EMBL" id="AFBM01000030">
    <property type="protein sequence ID" value="EGF50093.1"/>
    <property type="molecule type" value="Genomic_DNA"/>
</dbReference>
<keyword evidence="4" id="KW-0805">Transcription regulation</keyword>
<evidence type="ECO:0000259" key="8">
    <source>
        <dbReference type="PROSITE" id="PS01124"/>
    </source>
</evidence>
<reference evidence="11 12" key="1">
    <citation type="submission" date="2011-02" db="EMBL/GenBank/DDBJ databases">
        <authorList>
            <person name="Weinstock G."/>
            <person name="Sodergren E."/>
            <person name="Clifton S."/>
            <person name="Fulton L."/>
            <person name="Fulton B."/>
            <person name="Courtney L."/>
            <person name="Fronick C."/>
            <person name="Harrison M."/>
            <person name="Strong C."/>
            <person name="Farmer C."/>
            <person name="Delahaunty K."/>
            <person name="Markovic C."/>
            <person name="Hall O."/>
            <person name="Minx P."/>
            <person name="Tomlinson C."/>
            <person name="Mitreva M."/>
            <person name="Hou S."/>
            <person name="Chen J."/>
            <person name="Wollam A."/>
            <person name="Pepin K.H."/>
            <person name="Johnson M."/>
            <person name="Bhonagiri V."/>
            <person name="Zhang X."/>
            <person name="Suruliraj S."/>
            <person name="Warren W."/>
            <person name="Chinwalla A."/>
            <person name="Mardis E.R."/>
            <person name="Wilson R.K."/>
        </authorList>
    </citation>
    <scope>NUCLEOTIDE SEQUENCE [LARGE SCALE GENOMIC DNA]</scope>
    <source>
        <strain evidence="11 12">YIT 12056</strain>
    </source>
</reference>
<dbReference type="CDD" id="cd00082">
    <property type="entry name" value="HisKA"/>
    <property type="match status" value="1"/>
</dbReference>
<keyword evidence="7" id="KW-1133">Transmembrane helix</keyword>
<dbReference type="InterPro" id="IPR009057">
    <property type="entry name" value="Homeodomain-like_sf"/>
</dbReference>
<evidence type="ECO:0000256" key="6">
    <source>
        <dbReference type="PROSITE-ProRule" id="PRU00169"/>
    </source>
</evidence>
<feature type="modified residue" description="4-aspartylphosphate" evidence="6">
    <location>
        <position position="1162"/>
    </location>
</feature>
<dbReference type="InterPro" id="IPR003661">
    <property type="entry name" value="HisK_dim/P_dom"/>
</dbReference>
<dbReference type="InterPro" id="IPR011006">
    <property type="entry name" value="CheY-like_superfamily"/>
</dbReference>
<dbReference type="EC" id="2.7.13.3" evidence="2"/>
<dbReference type="PANTHER" id="PTHR43547">
    <property type="entry name" value="TWO-COMPONENT HISTIDINE KINASE"/>
    <property type="match status" value="1"/>
</dbReference>
<dbReference type="SMART" id="SM00342">
    <property type="entry name" value="HTH_ARAC"/>
    <property type="match status" value="1"/>
</dbReference>
<dbReference type="SUPFAM" id="SSF47384">
    <property type="entry name" value="Homodimeric domain of signal transducing histidine kinase"/>
    <property type="match status" value="1"/>
</dbReference>
<keyword evidence="11" id="KW-0418">Kinase</keyword>
<dbReference type="Gene3D" id="2.60.40.10">
    <property type="entry name" value="Immunoglobulins"/>
    <property type="match status" value="1"/>
</dbReference>
<keyword evidence="5" id="KW-0804">Transcription</keyword>
<accession>A0ABN0CKS9</accession>
<keyword evidence="12" id="KW-1185">Reference proteome</keyword>
<dbReference type="InterPro" id="IPR005467">
    <property type="entry name" value="His_kinase_dom"/>
</dbReference>
<dbReference type="InterPro" id="IPR011110">
    <property type="entry name" value="Reg_prop"/>
</dbReference>
<dbReference type="CDD" id="cd00075">
    <property type="entry name" value="HATPase"/>
    <property type="match status" value="1"/>
</dbReference>
<dbReference type="Pfam" id="PF00072">
    <property type="entry name" value="Response_reg"/>
    <property type="match status" value="1"/>
</dbReference>
<dbReference type="Gene3D" id="1.10.287.130">
    <property type="match status" value="1"/>
</dbReference>
<comment type="caution">
    <text evidence="11">The sequence shown here is derived from an EMBL/GenBank/DDBJ whole genome shotgun (WGS) entry which is preliminary data.</text>
</comment>
<dbReference type="PROSITE" id="PS50109">
    <property type="entry name" value="HIS_KIN"/>
    <property type="match status" value="1"/>
</dbReference>